<dbReference type="GO" id="GO:0003341">
    <property type="term" value="P:cilium movement"/>
    <property type="evidence" value="ECO:0007669"/>
    <property type="project" value="UniProtKB-ARBA"/>
</dbReference>
<proteinExistence type="inferred from homology"/>
<keyword evidence="2" id="KW-0963">Cytoplasm</keyword>
<dbReference type="InterPro" id="IPR036322">
    <property type="entry name" value="WD40_repeat_dom_sf"/>
</dbReference>
<dbReference type="PANTHER" id="PTHR14885:SF1">
    <property type="entry name" value="CILIA- AND FLAGELLA-ASSOCIATED PROTEIN 43"/>
    <property type="match status" value="1"/>
</dbReference>
<evidence type="ECO:0000256" key="9">
    <source>
        <dbReference type="ARBA" id="ARBA00023662"/>
    </source>
</evidence>
<evidence type="ECO:0000256" key="7">
    <source>
        <dbReference type="ARBA" id="ARBA00023273"/>
    </source>
</evidence>
<keyword evidence="7" id="KW-0966">Cell projection</keyword>
<keyword evidence="6" id="KW-0206">Cytoskeleton</keyword>
<dbReference type="EMBL" id="JAFNEN010000066">
    <property type="protein sequence ID" value="KAG8196630.1"/>
    <property type="molecule type" value="Genomic_DNA"/>
</dbReference>
<comment type="caution">
    <text evidence="11">The sequence shown here is derived from an EMBL/GenBank/DDBJ whole genome shotgun (WGS) entry which is preliminary data.</text>
</comment>
<keyword evidence="4" id="KW-0677">Repeat</keyword>
<evidence type="ECO:0000256" key="3">
    <source>
        <dbReference type="ARBA" id="ARBA00022574"/>
    </source>
</evidence>
<evidence type="ECO:0000256" key="6">
    <source>
        <dbReference type="ARBA" id="ARBA00023212"/>
    </source>
</evidence>
<dbReference type="PANTHER" id="PTHR14885">
    <property type="entry name" value="CILIA- AND FLAGELLA-ASSOCIATED PROTEIN 43-RELATED"/>
    <property type="match status" value="1"/>
</dbReference>
<evidence type="ECO:0000256" key="4">
    <source>
        <dbReference type="ARBA" id="ARBA00022737"/>
    </source>
</evidence>
<dbReference type="SUPFAM" id="SSF50978">
    <property type="entry name" value="WD40 repeat-like"/>
    <property type="match status" value="1"/>
</dbReference>
<evidence type="ECO:0000256" key="8">
    <source>
        <dbReference type="ARBA" id="ARBA00023605"/>
    </source>
</evidence>
<evidence type="ECO:0000256" key="1">
    <source>
        <dbReference type="ARBA" id="ARBA00004430"/>
    </source>
</evidence>
<reference evidence="11 12" key="1">
    <citation type="journal article" date="2022" name="Nat. Ecol. Evol.">
        <title>A masculinizing supergene underlies an exaggerated male reproductive morph in a spider.</title>
        <authorList>
            <person name="Hendrickx F."/>
            <person name="De Corte Z."/>
            <person name="Sonet G."/>
            <person name="Van Belleghem S.M."/>
            <person name="Kostlbacher S."/>
            <person name="Vangestel C."/>
        </authorList>
    </citation>
    <scope>NUCLEOTIDE SEQUENCE [LARGE SCALE GENOMIC DNA]</scope>
    <source>
        <strain evidence="11">W744_W776</strain>
    </source>
</reference>
<keyword evidence="5 10" id="KW-0175">Coiled coil</keyword>
<dbReference type="Proteomes" id="UP000827092">
    <property type="component" value="Unassembled WGS sequence"/>
</dbReference>
<evidence type="ECO:0000313" key="12">
    <source>
        <dbReference type="Proteomes" id="UP000827092"/>
    </source>
</evidence>
<evidence type="ECO:0000256" key="5">
    <source>
        <dbReference type="ARBA" id="ARBA00023054"/>
    </source>
</evidence>
<accession>A0AAV6VJG4</accession>
<dbReference type="GO" id="GO:0060271">
    <property type="term" value="P:cilium assembly"/>
    <property type="evidence" value="ECO:0007669"/>
    <property type="project" value="TreeGrafter"/>
</dbReference>
<keyword evidence="12" id="KW-1185">Reference proteome</keyword>
<gene>
    <name evidence="11" type="ORF">JTE90_006540</name>
</gene>
<evidence type="ECO:0000313" key="11">
    <source>
        <dbReference type="EMBL" id="KAG8196630.1"/>
    </source>
</evidence>
<name>A0AAV6VJG4_9ARAC</name>
<protein>
    <recommendedName>
        <fullName evidence="9">Cilia- and flagella-associated protein 43</fullName>
    </recommendedName>
</protein>
<dbReference type="GO" id="GO:0005930">
    <property type="term" value="C:axoneme"/>
    <property type="evidence" value="ECO:0007669"/>
    <property type="project" value="UniProtKB-SubCell"/>
</dbReference>
<dbReference type="InterPro" id="IPR015943">
    <property type="entry name" value="WD40/YVTN_repeat-like_dom_sf"/>
</dbReference>
<sequence>MNEPSLHLKWVFGKCNTDVHFISENEIVFGCGSCLKTCRTDVNEETAIEALAVGIQCITTDLNQPLIAVSDLCQQTSIYVIEFSSFKILSQLKCNVYCEYSSLNFARKNFIFAVEAYPNYVVTLYNWKERQQLKEISYLLHSPPTFSTKFTVHPAHDENSFFQQGIALHFFEIEDLFQDVELKTHTVFMPKIGDIYGLSTLTFEEARNLTWFDEILHDSWGIHSKTMHDLTLHSLCEEMSDIELVQFLDELSKQERLVISCHCWLPDKDIIIACTNGSVLIYSFEGVFKKYLKFSDEKAEHLNFEDIITCMALSSVGLFIAMQNGDILLVTDLDQWNPSKKCSFPNEALSIKFSPNFFEFILVTDNGSVWLGNIDFLEELLCLVPEISDDIPVVGICILENSYIVRAKENGLIEALDIDNRRQLLSVLDIGENIKVMELSLGSIIFAATTEGNLFVLNVIDLKNVHIIQELRLCDEPIEQICVETFGNKEEFRVVTCSSEEDFVLVANNFGFIKCYNISHLKPENGKSWIDNYQQEKLNKNNHLSEKESLVSHNNSTSWLTSMTNKLNYDILRSIETEAEKFSSDILKFGKVLKYLVNENKKIPPKHQNAIEDFILDETLRKSLLIERDQILKDYEYRLRQKLSSFLKDISGMEKEFFIEMIDTCKFIKPLKIGQVLYNYSVLKLSEVDIERINYAFKMIQINKCVDGLIAERVLKNYSERLHFDENYEDEGDIGNIIDCLKKDIFLLQSQEEKLNYTFILQYIVFRKKIAFNKSFKQLLNFKTETLASMKAIRDKILEIQTQIEDEQEIWVPEEESSDSYFQVTEQEIERNCSNKPEGDSTELKGFADNFLKTEWFFKLSNPETKGNHDKLKPDVLKKLQKELSKLIKNYNQIIEEYDRWHNALVENKLERDVQIMLDELQIFLLCLGDHNKSLLNKLKLSHQSRIHELSVLISNTGKQILKVEDELEKSISISKDIFSKINESNKVVEYLSKVSRDKTAFLEEFKRRLDLNTTLEVPITLAIEYSQLEMQYPDNLNFMNTLFIKRFHLESLNQLLSDVGSVKLDLVQKQAKYEFQIKKNTAGVRKAILDLKNLEDDMETVRTLPMGKELQNLLQDPESGLIPGTKIQALEKSASQELAEIERQMKQVDENASRIRQKMGNLRRGMRRRLEEIEALKGNLEELRKLGDEK</sequence>
<evidence type="ECO:0000256" key="10">
    <source>
        <dbReference type="SAM" id="Coils"/>
    </source>
</evidence>
<organism evidence="11 12">
    <name type="scientific">Oedothorax gibbosus</name>
    <dbReference type="NCBI Taxonomy" id="931172"/>
    <lineage>
        <taxon>Eukaryota</taxon>
        <taxon>Metazoa</taxon>
        <taxon>Ecdysozoa</taxon>
        <taxon>Arthropoda</taxon>
        <taxon>Chelicerata</taxon>
        <taxon>Arachnida</taxon>
        <taxon>Araneae</taxon>
        <taxon>Araneomorphae</taxon>
        <taxon>Entelegynae</taxon>
        <taxon>Araneoidea</taxon>
        <taxon>Linyphiidae</taxon>
        <taxon>Erigoninae</taxon>
        <taxon>Oedothorax</taxon>
    </lineage>
</organism>
<comment type="subcellular location">
    <subcellularLocation>
        <location evidence="1">Cytoplasm</location>
        <location evidence="1">Cytoskeleton</location>
        <location evidence="1">Cilium axoneme</location>
    </subcellularLocation>
</comment>
<feature type="coiled-coil region" evidence="10">
    <location>
        <begin position="1085"/>
        <end position="1187"/>
    </location>
</feature>
<dbReference type="Gene3D" id="2.130.10.10">
    <property type="entry name" value="YVTN repeat-like/Quinoprotein amine dehydrogenase"/>
    <property type="match status" value="2"/>
</dbReference>
<dbReference type="AlphaFoldDB" id="A0AAV6VJG4"/>
<keyword evidence="3" id="KW-0853">WD repeat</keyword>
<comment type="similarity">
    <text evidence="8">Belongs to the CFAP43 family.</text>
</comment>
<evidence type="ECO:0000256" key="2">
    <source>
        <dbReference type="ARBA" id="ARBA00022490"/>
    </source>
</evidence>